<dbReference type="Proteomes" id="UP001221519">
    <property type="component" value="Plasmid unnamed1"/>
</dbReference>
<evidence type="ECO:0000256" key="5">
    <source>
        <dbReference type="ARBA" id="ARBA00022825"/>
    </source>
</evidence>
<keyword evidence="4 6" id="KW-0378">Hydrolase</keyword>
<dbReference type="Gene3D" id="3.40.50.200">
    <property type="entry name" value="Peptidase S8/S53 domain"/>
    <property type="match status" value="1"/>
</dbReference>
<evidence type="ECO:0000313" key="9">
    <source>
        <dbReference type="EMBL" id="WDI05057.1"/>
    </source>
</evidence>
<evidence type="ECO:0000259" key="8">
    <source>
        <dbReference type="Pfam" id="PF00082"/>
    </source>
</evidence>
<keyword evidence="2 6" id="KW-0645">Protease</keyword>
<evidence type="ECO:0000256" key="3">
    <source>
        <dbReference type="ARBA" id="ARBA00022723"/>
    </source>
</evidence>
<feature type="active site" description="Charge relay system" evidence="6">
    <location>
        <position position="83"/>
    </location>
</feature>
<dbReference type="Pfam" id="PF00082">
    <property type="entry name" value="Peptidase_S8"/>
    <property type="match status" value="1"/>
</dbReference>
<feature type="domain" description="Peptidase S8/S53" evidence="8">
    <location>
        <begin position="41"/>
        <end position="252"/>
    </location>
</feature>
<feature type="active site" description="Charge relay system" evidence="6">
    <location>
        <position position="236"/>
    </location>
</feature>
<dbReference type="InterPro" id="IPR050131">
    <property type="entry name" value="Peptidase_S8_subtilisin-like"/>
</dbReference>
<evidence type="ECO:0000256" key="4">
    <source>
        <dbReference type="ARBA" id="ARBA00022801"/>
    </source>
</evidence>
<dbReference type="PROSITE" id="PS51892">
    <property type="entry name" value="SUBTILASE"/>
    <property type="match status" value="1"/>
</dbReference>
<dbReference type="EMBL" id="CP118109">
    <property type="protein sequence ID" value="WDI05057.1"/>
    <property type="molecule type" value="Genomic_DNA"/>
</dbReference>
<name>A0ABY7XH00_9BACL</name>
<dbReference type="InterPro" id="IPR023828">
    <property type="entry name" value="Peptidase_S8_Ser-AS"/>
</dbReference>
<dbReference type="PANTHER" id="PTHR43806:SF11">
    <property type="entry name" value="CEREVISIN-RELATED"/>
    <property type="match status" value="1"/>
</dbReference>
<dbReference type="CDD" id="cd07477">
    <property type="entry name" value="Peptidases_S8_Subtilisin_subset"/>
    <property type="match status" value="1"/>
</dbReference>
<evidence type="ECO:0000256" key="6">
    <source>
        <dbReference type="PROSITE-ProRule" id="PRU01240"/>
    </source>
</evidence>
<dbReference type="PANTHER" id="PTHR43806">
    <property type="entry name" value="PEPTIDASE S8"/>
    <property type="match status" value="1"/>
</dbReference>
<evidence type="ECO:0000256" key="7">
    <source>
        <dbReference type="RuleBase" id="RU003355"/>
    </source>
</evidence>
<keyword evidence="5 6" id="KW-0720">Serine protease</keyword>
<dbReference type="InterPro" id="IPR034202">
    <property type="entry name" value="Subtilisin_Carlsberg-like"/>
</dbReference>
<geneLocation type="plasmid" evidence="9 10">
    <name>unnamed1</name>
</geneLocation>
<sequence length="297" mass="31393">MSDTQADYKIVQTHGAEMRDDIIDWGIEAVNAPDVWNTTTGKGVKVAVLDTGVDRDHPDLQPNLKVYADFTRSPYGPEDKQGHGTHVAGIIGAADNGIGVVGIAPDAELYVAKVLGDNGGGNFQSIINGLRWAIEQNVDIINMSLGCASEPPLELHKAIKEAAAAGIIVVAATGNENTGVCWPAMYDEVIAVSAMSPGKERAPFSNYGIKNEVMAPGVDIFSTYKDGGYAKLSGTSMAAPIISGCIALYISFCRGQGVEPTLEEVHAKLEESCEDLSIPGRDIYTGDGLIDLEKLIG</sequence>
<dbReference type="InterPro" id="IPR036852">
    <property type="entry name" value="Peptidase_S8/S53_dom_sf"/>
</dbReference>
<dbReference type="PRINTS" id="PR00723">
    <property type="entry name" value="SUBTILISIN"/>
</dbReference>
<dbReference type="InterPro" id="IPR000209">
    <property type="entry name" value="Peptidase_S8/S53_dom"/>
</dbReference>
<comment type="similarity">
    <text evidence="1 6 7">Belongs to the peptidase S8 family.</text>
</comment>
<feature type="active site" description="Charge relay system" evidence="6">
    <location>
        <position position="50"/>
    </location>
</feature>
<accession>A0ABY7XH00</accession>
<dbReference type="InterPro" id="IPR022398">
    <property type="entry name" value="Peptidase_S8_His-AS"/>
</dbReference>
<dbReference type="InterPro" id="IPR023827">
    <property type="entry name" value="Peptidase_S8_Asp-AS"/>
</dbReference>
<keyword evidence="9" id="KW-0614">Plasmid</keyword>
<protein>
    <submittedName>
        <fullName evidence="9">S8 family peptidase</fullName>
    </submittedName>
</protein>
<dbReference type="PROSITE" id="PS00138">
    <property type="entry name" value="SUBTILASE_SER"/>
    <property type="match status" value="1"/>
</dbReference>
<proteinExistence type="inferred from homology"/>
<dbReference type="RefSeq" id="WP_274338666.1">
    <property type="nucleotide sequence ID" value="NZ_CP118109.1"/>
</dbReference>
<dbReference type="PROSITE" id="PS00137">
    <property type="entry name" value="SUBTILASE_HIS"/>
    <property type="match status" value="1"/>
</dbReference>
<dbReference type="SUPFAM" id="SSF52743">
    <property type="entry name" value="Subtilisin-like"/>
    <property type="match status" value="1"/>
</dbReference>
<gene>
    <name evidence="9" type="ORF">PUW25_26165</name>
</gene>
<keyword evidence="10" id="KW-1185">Reference proteome</keyword>
<organism evidence="9 10">
    <name type="scientific">Paenibacillus urinalis</name>
    <dbReference type="NCBI Taxonomy" id="521520"/>
    <lineage>
        <taxon>Bacteria</taxon>
        <taxon>Bacillati</taxon>
        <taxon>Bacillota</taxon>
        <taxon>Bacilli</taxon>
        <taxon>Bacillales</taxon>
        <taxon>Paenibacillaceae</taxon>
        <taxon>Paenibacillus</taxon>
    </lineage>
</organism>
<reference evidence="9 10" key="1">
    <citation type="submission" date="2023-02" db="EMBL/GenBank/DDBJ databases">
        <title>Pathogen: clinical or host-associated sample.</title>
        <authorList>
            <person name="Hergert J."/>
            <person name="Casey R."/>
            <person name="Wagner J."/>
            <person name="Young E.L."/>
            <person name="Oakeson K.F."/>
        </authorList>
    </citation>
    <scope>NUCLEOTIDE SEQUENCE [LARGE SCALE GENOMIC DNA]</scope>
    <source>
        <strain evidence="9 10">2022CK-00829</strain>
        <plasmid evidence="9 10">unnamed1</plasmid>
    </source>
</reference>
<keyword evidence="3" id="KW-0479">Metal-binding</keyword>
<dbReference type="PROSITE" id="PS00136">
    <property type="entry name" value="SUBTILASE_ASP"/>
    <property type="match status" value="1"/>
</dbReference>
<dbReference type="InterPro" id="IPR015500">
    <property type="entry name" value="Peptidase_S8_subtilisin-rel"/>
</dbReference>
<evidence type="ECO:0000256" key="1">
    <source>
        <dbReference type="ARBA" id="ARBA00011073"/>
    </source>
</evidence>
<evidence type="ECO:0000313" key="10">
    <source>
        <dbReference type="Proteomes" id="UP001221519"/>
    </source>
</evidence>
<evidence type="ECO:0000256" key="2">
    <source>
        <dbReference type="ARBA" id="ARBA00022670"/>
    </source>
</evidence>